<dbReference type="EMBL" id="BAAAZE010000008">
    <property type="protein sequence ID" value="GAA4024717.1"/>
    <property type="molecule type" value="Genomic_DNA"/>
</dbReference>
<evidence type="ECO:0000313" key="2">
    <source>
        <dbReference type="Proteomes" id="UP001501353"/>
    </source>
</evidence>
<accession>A0ABP7TDR8</accession>
<evidence type="ECO:0000313" key="1">
    <source>
        <dbReference type="EMBL" id="GAA4024717.1"/>
    </source>
</evidence>
<proteinExistence type="predicted"/>
<organism evidence="1 2">
    <name type="scientific">Actimicrobium antarcticum</name>
    <dbReference type="NCBI Taxonomy" id="1051899"/>
    <lineage>
        <taxon>Bacteria</taxon>
        <taxon>Pseudomonadati</taxon>
        <taxon>Pseudomonadota</taxon>
        <taxon>Betaproteobacteria</taxon>
        <taxon>Burkholderiales</taxon>
        <taxon>Oxalobacteraceae</taxon>
        <taxon>Actimicrobium</taxon>
    </lineage>
</organism>
<gene>
    <name evidence="1" type="ORF">GCM10022212_22940</name>
</gene>
<keyword evidence="2" id="KW-1185">Reference proteome</keyword>
<sequence length="119" mass="13251">MARYNSIETLESIFREKLEDTRDDYRNGCGGCALAEWIGIDTFEPNSKIGSVNSVIILVGTCRAGIRLSTGSAGYIPIKFCTAKNKPPQAIKRLENDNQNGTEAKQHKLTLSEIRNRNF</sequence>
<name>A0ABP7TDR8_9BURK</name>
<dbReference type="RefSeq" id="WP_344763443.1">
    <property type="nucleotide sequence ID" value="NZ_BAAAZE010000008.1"/>
</dbReference>
<dbReference type="Proteomes" id="UP001501353">
    <property type="component" value="Unassembled WGS sequence"/>
</dbReference>
<comment type="caution">
    <text evidence="1">The sequence shown here is derived from an EMBL/GenBank/DDBJ whole genome shotgun (WGS) entry which is preliminary data.</text>
</comment>
<protein>
    <submittedName>
        <fullName evidence="1">Uncharacterized protein</fullName>
    </submittedName>
</protein>
<reference evidence="2" key="1">
    <citation type="journal article" date="2019" name="Int. J. Syst. Evol. Microbiol.">
        <title>The Global Catalogue of Microorganisms (GCM) 10K type strain sequencing project: providing services to taxonomists for standard genome sequencing and annotation.</title>
        <authorList>
            <consortium name="The Broad Institute Genomics Platform"/>
            <consortium name="The Broad Institute Genome Sequencing Center for Infectious Disease"/>
            <person name="Wu L."/>
            <person name="Ma J."/>
        </authorList>
    </citation>
    <scope>NUCLEOTIDE SEQUENCE [LARGE SCALE GENOMIC DNA]</scope>
    <source>
        <strain evidence="2">JCM 16673</strain>
    </source>
</reference>